<organism evidence="1 2">
    <name type="scientific">Paenibacillus durus</name>
    <name type="common">Paenibacillus azotofixans</name>
    <dbReference type="NCBI Taxonomy" id="44251"/>
    <lineage>
        <taxon>Bacteria</taxon>
        <taxon>Bacillati</taxon>
        <taxon>Bacillota</taxon>
        <taxon>Bacilli</taxon>
        <taxon>Bacillales</taxon>
        <taxon>Paenibacillaceae</taxon>
        <taxon>Paenibacillus</taxon>
    </lineage>
</organism>
<reference evidence="1 2" key="1">
    <citation type="submission" date="2014-08" db="EMBL/GenBank/DDBJ databases">
        <title>Comparative genomics of the Paenibacillus odorifer group.</title>
        <authorList>
            <person name="den Bakker H.C."/>
            <person name="Tsai Y.-C."/>
            <person name="Martin N."/>
            <person name="Korlach J."/>
            <person name="Wiedmann M."/>
        </authorList>
    </citation>
    <scope>NUCLEOTIDE SEQUENCE [LARGE SCALE GENOMIC DNA]</scope>
    <source>
        <strain evidence="1 2">DSM 1735</strain>
    </source>
</reference>
<evidence type="ECO:0000313" key="1">
    <source>
        <dbReference type="EMBL" id="AIQ14539.1"/>
    </source>
</evidence>
<dbReference type="Proteomes" id="UP000029409">
    <property type="component" value="Chromosome"/>
</dbReference>
<protein>
    <submittedName>
        <fullName evidence="1">Uncharacterized protein</fullName>
    </submittedName>
</protein>
<gene>
    <name evidence="1" type="ORF">PDUR_23595</name>
</gene>
<accession>A0A089J024</accession>
<evidence type="ECO:0000313" key="2">
    <source>
        <dbReference type="Proteomes" id="UP000029409"/>
    </source>
</evidence>
<name>A0A089J024_PAEDU</name>
<proteinExistence type="predicted"/>
<dbReference type="eggNOG" id="ENOG5033295">
    <property type="taxonomic scope" value="Bacteria"/>
</dbReference>
<dbReference type="KEGG" id="pdu:PDUR_23595"/>
<dbReference type="EMBL" id="CP009288">
    <property type="protein sequence ID" value="AIQ14539.1"/>
    <property type="molecule type" value="Genomic_DNA"/>
</dbReference>
<dbReference type="AlphaFoldDB" id="A0A089J024"/>
<keyword evidence="2" id="KW-1185">Reference proteome</keyword>
<sequence>MKKSNYFTVLVFISVIFFCISCGNRDEKIVYSAGTISLSNENYMQIKKISEDNFKLTLFDKTHQVIFEEEYPKEPMTKILSNNVIQVTISLGSPNRYVFFYDTESTKISNTFYNPILIESGNILFLDDEGKLIFRDIFDQSLLYTKIIRDFSPTAVPSNAIYKAELLENTLYIEYYEGPEFKEKKENIKVK</sequence>